<accession>A0ABU3KDH8</accession>
<evidence type="ECO:0000313" key="2">
    <source>
        <dbReference type="EMBL" id="MDT7044172.1"/>
    </source>
</evidence>
<name>A0ABU3KDH8_9BACT</name>
<feature type="domain" description="Sulfatase-modifying factor enzyme-like" evidence="1">
    <location>
        <begin position="59"/>
        <end position="283"/>
    </location>
</feature>
<evidence type="ECO:0000313" key="3">
    <source>
        <dbReference type="Proteomes" id="UP001250932"/>
    </source>
</evidence>
<sequence>MDIRLKLILAAVILFMIGMPVSGILRGTSSPPPDPDLAEMAEPLQNPQAPDAPVEIIPEEMVHIPPGEFILGTKQGGFNERPERIVMLKGYWIARHEVTNHHYAEFVEETGHRNPGPPSRYAKRLTQLRSPNQPVAYVSWHDADAYCRWKGYRLPTEAEWEKAMRGIDGRLWPWGNSPRIFKANLGGPEDGYEATAPVGSFPLDRSPFGIYDGFGNMMEWVENWYEEQAVNPNEPREVNSADHGGYKTLRGAGYTSHGSDLRITARSFMIPDFRDETIGFRCATSQLDKNPDQAQNKKSKA</sequence>
<proteinExistence type="predicted"/>
<dbReference type="PANTHER" id="PTHR23150:SF19">
    <property type="entry name" value="FORMYLGLYCINE-GENERATING ENZYME"/>
    <property type="match status" value="1"/>
</dbReference>
<comment type="caution">
    <text evidence="2">The sequence shown here is derived from an EMBL/GenBank/DDBJ whole genome shotgun (WGS) entry which is preliminary data.</text>
</comment>
<dbReference type="Proteomes" id="UP001250932">
    <property type="component" value="Unassembled WGS sequence"/>
</dbReference>
<organism evidence="2 3">
    <name type="scientific">Candidatus Nitronereus thalassa</name>
    <dbReference type="NCBI Taxonomy" id="3020898"/>
    <lineage>
        <taxon>Bacteria</taxon>
        <taxon>Pseudomonadati</taxon>
        <taxon>Nitrospirota</taxon>
        <taxon>Nitrospiria</taxon>
        <taxon>Nitrospirales</taxon>
        <taxon>Nitrospiraceae</taxon>
        <taxon>Candidatus Nitronereus</taxon>
    </lineage>
</organism>
<dbReference type="RefSeq" id="WP_313834757.1">
    <property type="nucleotide sequence ID" value="NZ_JAQOUE010000002.1"/>
</dbReference>
<dbReference type="Pfam" id="PF03781">
    <property type="entry name" value="FGE-sulfatase"/>
    <property type="match status" value="1"/>
</dbReference>
<gene>
    <name evidence="2" type="ORF">PPG34_17610</name>
</gene>
<dbReference type="InterPro" id="IPR016187">
    <property type="entry name" value="CTDL_fold"/>
</dbReference>
<protein>
    <submittedName>
        <fullName evidence="2">SUMF1/EgtB/PvdO family nonheme iron enzyme</fullName>
    </submittedName>
</protein>
<reference evidence="2 3" key="1">
    <citation type="journal article" date="2023" name="ISME J.">
        <title>Cultivation and genomic characterization of novel and ubiquitous marine nitrite-oxidizing bacteria from the Nitrospirales.</title>
        <authorList>
            <person name="Mueller A.J."/>
            <person name="Daebeler A."/>
            <person name="Herbold C.W."/>
            <person name="Kirkegaard R.H."/>
            <person name="Daims H."/>
        </authorList>
    </citation>
    <scope>NUCLEOTIDE SEQUENCE [LARGE SCALE GENOMIC DNA]</scope>
    <source>
        <strain evidence="2 3">EB</strain>
    </source>
</reference>
<dbReference type="InterPro" id="IPR005532">
    <property type="entry name" value="SUMF_dom"/>
</dbReference>
<dbReference type="InterPro" id="IPR051043">
    <property type="entry name" value="Sulfatase_Mod_Factor_Kinase"/>
</dbReference>
<dbReference type="EMBL" id="JAQOUE010000002">
    <property type="protein sequence ID" value="MDT7044172.1"/>
    <property type="molecule type" value="Genomic_DNA"/>
</dbReference>
<evidence type="ECO:0000259" key="1">
    <source>
        <dbReference type="Pfam" id="PF03781"/>
    </source>
</evidence>
<dbReference type="SUPFAM" id="SSF56436">
    <property type="entry name" value="C-type lectin-like"/>
    <property type="match status" value="1"/>
</dbReference>
<keyword evidence="3" id="KW-1185">Reference proteome</keyword>
<dbReference type="InterPro" id="IPR042095">
    <property type="entry name" value="SUMF_sf"/>
</dbReference>
<dbReference type="PANTHER" id="PTHR23150">
    <property type="entry name" value="SULFATASE MODIFYING FACTOR 1, 2"/>
    <property type="match status" value="1"/>
</dbReference>
<dbReference type="Gene3D" id="3.90.1580.10">
    <property type="entry name" value="paralog of FGE (formylglycine-generating enzyme)"/>
    <property type="match status" value="1"/>
</dbReference>